<organism evidence="2 3">
    <name type="scientific">Hymenobacter negativus</name>
    <dbReference type="NCBI Taxonomy" id="2795026"/>
    <lineage>
        <taxon>Bacteria</taxon>
        <taxon>Pseudomonadati</taxon>
        <taxon>Bacteroidota</taxon>
        <taxon>Cytophagia</taxon>
        <taxon>Cytophagales</taxon>
        <taxon>Hymenobacteraceae</taxon>
        <taxon>Hymenobacter</taxon>
    </lineage>
</organism>
<keyword evidence="3" id="KW-1185">Reference proteome</keyword>
<dbReference type="Proteomes" id="UP000664369">
    <property type="component" value="Unassembled WGS sequence"/>
</dbReference>
<dbReference type="EMBL" id="JAGETZ010000013">
    <property type="protein sequence ID" value="MBO2011916.1"/>
    <property type="molecule type" value="Genomic_DNA"/>
</dbReference>
<evidence type="ECO:0000313" key="2">
    <source>
        <dbReference type="EMBL" id="MBO2011916.1"/>
    </source>
</evidence>
<feature type="region of interest" description="Disordered" evidence="1">
    <location>
        <begin position="1520"/>
        <end position="1560"/>
    </location>
</feature>
<accession>A0ABS3QLF4</accession>
<evidence type="ECO:0000256" key="1">
    <source>
        <dbReference type="SAM" id="MobiDB-lite"/>
    </source>
</evidence>
<protein>
    <submittedName>
        <fullName evidence="2">Uncharacterized protein</fullName>
    </submittedName>
</protein>
<comment type="caution">
    <text evidence="2">The sequence shown here is derived from an EMBL/GenBank/DDBJ whole genome shotgun (WGS) entry which is preliminary data.</text>
</comment>
<reference evidence="2 3" key="1">
    <citation type="submission" date="2021-03" db="EMBL/GenBank/DDBJ databases">
        <authorList>
            <person name="Kim M.K."/>
        </authorList>
    </citation>
    <scope>NUCLEOTIDE SEQUENCE [LARGE SCALE GENOMIC DNA]</scope>
    <source>
        <strain evidence="2 3">BT442</strain>
    </source>
</reference>
<evidence type="ECO:0000313" key="3">
    <source>
        <dbReference type="Proteomes" id="UP000664369"/>
    </source>
</evidence>
<dbReference type="RefSeq" id="WP_208177599.1">
    <property type="nucleotide sequence ID" value="NZ_JAGETZ010000013.1"/>
</dbReference>
<proteinExistence type="predicted"/>
<name>A0ABS3QLF4_9BACT</name>
<sequence length="1560" mass="167123">MDFSTLQATVTGQYDAQAQTFSFDPAPYESQAITDLLANVVEQQAWQLTGAAAPQVDASGQTIAVSGVASSFYEHADAALTMVFFLSGGSAQVLIKLDLTADWSFTTAFPELQGTVFDEVGLESGTVPKYVFASADYTDSTLENGIFVPNLNFYGSVAPASTSPTFGPLMSVLGKFVHTTAVGPLAIYDGTPTMTLTLGFQQTLTQYVPLLANHVEIQLVCRLDDLTNEVGLLLGTKFDFGNNKGLEIYTLLTPMPLGIMTFTGRFSNIALPTPTQFAQEFQNLIGGNDLYEALPSEYQASTDLYLKTISVGIGTSSLKPVVVALEIGMPAGGTGWQLGDFANVSQVVVTANVQNPFDSATRLIALAVGGQLSLPTAGQPIALNVRASANFAADKPAEYEVQAGLAPGSALTIPVGDIVNKYLPAAINLPDITLNQLGVDFKFRKPNNSYALYAGLDPSKPLRFEFGGTTAFEVLYANFHIANDGTATTGGMVGGMKLFSVETDFEYQTPGDFKVTALIPSFDVDIKEIADGLLPTAWELPDWLPVIPFPQTSLYVQRKGSGVAATYTFAVLAQPSFGSIVLQVLKQSTGWAFAAGLQLNAPKIAAFDSLSMLKGMDVMFKVNELVFVFTSANLAGGFQFPLTTDFQGGTGKNIQVPNWAGPVKAGFYFYGSMQLNIEEQENLKLVPMMLGLDIDLKFNLFVFIGLQPTQNAFVQAGIEGKINDTTLLKGNIGARMEAGEPQFYLEGIVTTVIEDGSGKKQDLSSCSAANMSDCLTAGVAFELTPNAAFLSVSMIGTVTFGPITLSNLVVVVGINFEGIPSLGFAAQIDLQAYGTSYDSSLAFFFDSGDPAKSLFAGAISDVTLKQIADTVVGAVTGGDKPPVWLDDLLAQVGVSGTDTFYLPAGTATALNAKKFDEINVAFDQAGPGGPYSFSLNSSLLIVGETDLDEPGVWFITDYPASNVIMHYELHTEHDGRIRVALEPQFYYCMPPGGGSVTLGPPSAGLTFNPGVFLAGQLDVFMLHLVVKLEIIPSKGFAVDVKLTDPIVIVKDYLSLTGNQDPTKGPQFSMATYPTQVPTPEALVAQAALAAPKKRIRGKKALMAAAEATTTRPAHFFLDGKVDFLGLHVATTIDVTTAGLLLDFAASIGDDSLGAGLAVKTSLNSDTGFSFDINGNVHINDPEFELFNIKLGKLDLKVLIEVGLSFGINADGAFLHLKESVFEFGSIKFTIPGLDLDVNAQRLSDIPGIIYDAVKNLIWEFLKDAAHWLEWIGQELIKGFEDIAEVLEEIYNAIASVWGNEKRIVVAISESFSASQSTTIKLIPDKPGNGITQEMLDSARAWAEQTAEFAATQAIIKQVKETSPDDVGKFQVNSVQSLDFQYELQQNQNWFLEPNGPLPSLTALGFQNPFSDPRFYNQSTAVRKFQPSISINADFNNTVSRVTVTVRYNGVDMGKPYIFTSKVARAFSAAWVNDAGENFELKYDVLYTDSKTLSTDWMPQKGPVVQLLVGDSPAFRMAKRATRSLVAGSKPKAGRPATGKAASKPKASTGKPTKPRGKKES</sequence>
<gene>
    <name evidence="2" type="ORF">J4E00_22820</name>
</gene>